<evidence type="ECO:0000313" key="3">
    <source>
        <dbReference type="EMBL" id="CAI9963098.1"/>
    </source>
</evidence>
<gene>
    <name evidence="4" type="ORF">HINF_LOCUS42474</name>
    <name evidence="5" type="ORF">HINF_LOCUS42478</name>
    <name evidence="2" type="ORF">HINF_LOCUS50739</name>
    <name evidence="3" type="ORF">HINF_LOCUS50743</name>
</gene>
<dbReference type="InterPro" id="IPR001005">
    <property type="entry name" value="SANT/Myb"/>
</dbReference>
<reference evidence="2" key="1">
    <citation type="submission" date="2023-06" db="EMBL/GenBank/DDBJ databases">
        <authorList>
            <person name="Kurt Z."/>
        </authorList>
    </citation>
    <scope>NUCLEOTIDE SEQUENCE</scope>
</reference>
<dbReference type="EMBL" id="CAXDID020000173">
    <property type="protein sequence ID" value="CAL6047996.1"/>
    <property type="molecule type" value="Genomic_DNA"/>
</dbReference>
<dbReference type="EMBL" id="CATOUU010000964">
    <property type="protein sequence ID" value="CAI9963094.1"/>
    <property type="molecule type" value="Genomic_DNA"/>
</dbReference>
<accession>A0AA86R097</accession>
<proteinExistence type="predicted"/>
<dbReference type="AlphaFoldDB" id="A0AA86R097"/>
<evidence type="ECO:0000313" key="2">
    <source>
        <dbReference type="EMBL" id="CAI9963094.1"/>
    </source>
</evidence>
<dbReference type="EMBL" id="CATOUU010000964">
    <property type="protein sequence ID" value="CAI9963098.1"/>
    <property type="molecule type" value="Genomic_DNA"/>
</dbReference>
<evidence type="ECO:0000313" key="6">
    <source>
        <dbReference type="Proteomes" id="UP001642409"/>
    </source>
</evidence>
<dbReference type="InterPro" id="IPR009057">
    <property type="entry name" value="Homeodomain-like_sf"/>
</dbReference>
<comment type="caution">
    <text evidence="2">The sequence shown here is derived from an EMBL/GenBank/DDBJ whole genome shotgun (WGS) entry which is preliminary data.</text>
</comment>
<evidence type="ECO:0000259" key="1">
    <source>
        <dbReference type="SMART" id="SM00717"/>
    </source>
</evidence>
<name>A0AA86R097_9EUKA</name>
<reference evidence="4 6" key="2">
    <citation type="submission" date="2024-07" db="EMBL/GenBank/DDBJ databases">
        <authorList>
            <person name="Akdeniz Z."/>
        </authorList>
    </citation>
    <scope>NUCLEOTIDE SEQUENCE [LARGE SCALE GENOMIC DNA]</scope>
</reference>
<evidence type="ECO:0000313" key="4">
    <source>
        <dbReference type="EMBL" id="CAL6047988.1"/>
    </source>
</evidence>
<protein>
    <submittedName>
        <fullName evidence="2">SANT/Myb domain</fullName>
    </submittedName>
    <submittedName>
        <fullName evidence="4">SANT/Myb_domain</fullName>
    </submittedName>
</protein>
<dbReference type="Pfam" id="PF00249">
    <property type="entry name" value="Myb_DNA-binding"/>
    <property type="match status" value="1"/>
</dbReference>
<organism evidence="2">
    <name type="scientific">Hexamita inflata</name>
    <dbReference type="NCBI Taxonomy" id="28002"/>
    <lineage>
        <taxon>Eukaryota</taxon>
        <taxon>Metamonada</taxon>
        <taxon>Diplomonadida</taxon>
        <taxon>Hexamitidae</taxon>
        <taxon>Hexamitinae</taxon>
        <taxon>Hexamita</taxon>
    </lineage>
</organism>
<dbReference type="SUPFAM" id="SSF46689">
    <property type="entry name" value="Homeodomain-like"/>
    <property type="match status" value="1"/>
</dbReference>
<feature type="domain" description="Myb-like" evidence="1">
    <location>
        <begin position="80"/>
        <end position="129"/>
    </location>
</feature>
<dbReference type="SMART" id="SM00717">
    <property type="entry name" value="SANT"/>
    <property type="match status" value="1"/>
</dbReference>
<dbReference type="CDD" id="cd00167">
    <property type="entry name" value="SANT"/>
    <property type="match status" value="1"/>
</dbReference>
<dbReference type="Gene3D" id="1.10.10.60">
    <property type="entry name" value="Homeodomain-like"/>
    <property type="match status" value="1"/>
</dbReference>
<sequence>MRMKANQLYSKFTHVEFINNQNYQPAEFHDSAIPRFQDPHFRMAFDLPRSILENNILLLQSIHTVQHHIALHRNKLFVYQRARWSSDEEQLLQNLIAQFGTSDLKRIANVMLSKTQKQIYYKVYQQAQARALSQHE</sequence>
<evidence type="ECO:0000313" key="5">
    <source>
        <dbReference type="EMBL" id="CAL6047996.1"/>
    </source>
</evidence>
<keyword evidence="6" id="KW-1185">Reference proteome</keyword>
<dbReference type="EMBL" id="CAXDID020000173">
    <property type="protein sequence ID" value="CAL6047988.1"/>
    <property type="molecule type" value="Genomic_DNA"/>
</dbReference>
<dbReference type="Proteomes" id="UP001642409">
    <property type="component" value="Unassembled WGS sequence"/>
</dbReference>